<accession>A0A6L5BBY3</accession>
<dbReference type="EMBL" id="WRXP01001647">
    <property type="protein sequence ID" value="KAF1002152.1"/>
    <property type="molecule type" value="Genomic_DNA"/>
</dbReference>
<keyword evidence="3" id="KW-1185">Reference proteome</keyword>
<evidence type="ECO:0000313" key="3">
    <source>
        <dbReference type="Proteomes" id="UP000593563"/>
    </source>
</evidence>
<reference evidence="2" key="1">
    <citation type="submission" date="2020-01" db="EMBL/GenBank/DDBJ databases">
        <title>The Celery Genome Sequence Reveals Sequential Paleo-tetraploidization, Resistance Gene Elimination, Karyotype Evolution, and Functional Innovation in Apiales.</title>
        <authorList>
            <person name="Song X."/>
        </authorList>
    </citation>
    <scope>NUCLEOTIDE SEQUENCE</scope>
    <source>
        <tissue evidence="2">Leaf</tissue>
    </source>
</reference>
<name>A0A6L5BBY3_APIGR</name>
<evidence type="ECO:0000256" key="1">
    <source>
        <dbReference type="SAM" id="MobiDB-lite"/>
    </source>
</evidence>
<gene>
    <name evidence="2" type="ORF">AG4045_028434</name>
</gene>
<sequence length="60" mass="6804">MELDADIADVDTDDDLNEAEEYEHGWLTDSDDHSSTDDSDNLFYRDFSAPTGVDKMDETI</sequence>
<comment type="caution">
    <text evidence="2">The sequence shown here is derived from an EMBL/GenBank/DDBJ whole genome shotgun (WGS) entry which is preliminary data.</text>
</comment>
<organism evidence="2 3">
    <name type="scientific">Apium graveolens</name>
    <name type="common">Celery</name>
    <dbReference type="NCBI Taxonomy" id="4045"/>
    <lineage>
        <taxon>Eukaryota</taxon>
        <taxon>Viridiplantae</taxon>
        <taxon>Streptophyta</taxon>
        <taxon>Embryophyta</taxon>
        <taxon>Tracheophyta</taxon>
        <taxon>Spermatophyta</taxon>
        <taxon>Magnoliopsida</taxon>
        <taxon>eudicotyledons</taxon>
        <taxon>Gunneridae</taxon>
        <taxon>Pentapetalae</taxon>
        <taxon>asterids</taxon>
        <taxon>campanulids</taxon>
        <taxon>Apiales</taxon>
        <taxon>Apiaceae</taxon>
        <taxon>Apioideae</taxon>
        <taxon>apioid superclade</taxon>
        <taxon>Apieae</taxon>
        <taxon>Apium</taxon>
    </lineage>
</organism>
<feature type="region of interest" description="Disordered" evidence="1">
    <location>
        <begin position="1"/>
        <end position="41"/>
    </location>
</feature>
<protein>
    <submittedName>
        <fullName evidence="2">Uncharacterized protein</fullName>
    </submittedName>
</protein>
<feature type="compositionally biased region" description="Basic and acidic residues" evidence="1">
    <location>
        <begin position="22"/>
        <end position="36"/>
    </location>
</feature>
<dbReference type="Proteomes" id="UP000593563">
    <property type="component" value="Unassembled WGS sequence"/>
</dbReference>
<dbReference type="AlphaFoldDB" id="A0A6L5BBY3"/>
<proteinExistence type="predicted"/>
<evidence type="ECO:0000313" key="2">
    <source>
        <dbReference type="EMBL" id="KAF1002152.1"/>
    </source>
</evidence>
<feature type="compositionally biased region" description="Acidic residues" evidence="1">
    <location>
        <begin position="1"/>
        <end position="21"/>
    </location>
</feature>